<dbReference type="GO" id="GO:0003676">
    <property type="term" value="F:nucleic acid binding"/>
    <property type="evidence" value="ECO:0007669"/>
    <property type="project" value="InterPro"/>
</dbReference>
<name>A0A8C5H7A2_GOUWI</name>
<keyword evidence="1" id="KW-0862">Zinc</keyword>
<dbReference type="PROSITE" id="PS50158">
    <property type="entry name" value="ZF_CCHC"/>
    <property type="match status" value="1"/>
</dbReference>
<dbReference type="InterPro" id="IPR032549">
    <property type="entry name" value="DUF4939"/>
</dbReference>
<proteinExistence type="predicted"/>
<feature type="region of interest" description="Disordered" evidence="2">
    <location>
        <begin position="293"/>
        <end position="330"/>
    </location>
</feature>
<dbReference type="GO" id="GO:0008270">
    <property type="term" value="F:zinc ion binding"/>
    <property type="evidence" value="ECO:0007669"/>
    <property type="project" value="UniProtKB-KW"/>
</dbReference>
<protein>
    <recommendedName>
        <fullName evidence="3">CCHC-type domain-containing protein</fullName>
    </recommendedName>
</protein>
<dbReference type="PANTHER" id="PTHR15503:SF36">
    <property type="entry name" value="RETROTRANSPOSON GAG-LIKE PROTEIN 5"/>
    <property type="match status" value="1"/>
</dbReference>
<evidence type="ECO:0000256" key="1">
    <source>
        <dbReference type="PROSITE-ProRule" id="PRU00047"/>
    </source>
</evidence>
<dbReference type="Gene3D" id="4.10.60.10">
    <property type="entry name" value="Zinc finger, CCHC-type"/>
    <property type="match status" value="1"/>
</dbReference>
<keyword evidence="1" id="KW-0863">Zinc-finger</keyword>
<evidence type="ECO:0000256" key="2">
    <source>
        <dbReference type="SAM" id="MobiDB-lite"/>
    </source>
</evidence>
<dbReference type="InterPro" id="IPR036875">
    <property type="entry name" value="Znf_CCHC_sf"/>
</dbReference>
<dbReference type="InterPro" id="IPR032567">
    <property type="entry name" value="RTL1-rel"/>
</dbReference>
<dbReference type="Pfam" id="PF16297">
    <property type="entry name" value="DUF4939"/>
    <property type="match status" value="1"/>
</dbReference>
<keyword evidence="5" id="KW-1185">Reference proteome</keyword>
<evidence type="ECO:0000313" key="5">
    <source>
        <dbReference type="Proteomes" id="UP000694680"/>
    </source>
</evidence>
<organism evidence="4 5">
    <name type="scientific">Gouania willdenowi</name>
    <name type="common">Blunt-snouted clingfish</name>
    <name type="synonym">Lepadogaster willdenowi</name>
    <dbReference type="NCBI Taxonomy" id="441366"/>
    <lineage>
        <taxon>Eukaryota</taxon>
        <taxon>Metazoa</taxon>
        <taxon>Chordata</taxon>
        <taxon>Craniata</taxon>
        <taxon>Vertebrata</taxon>
        <taxon>Euteleostomi</taxon>
        <taxon>Actinopterygii</taxon>
        <taxon>Neopterygii</taxon>
        <taxon>Teleostei</taxon>
        <taxon>Neoteleostei</taxon>
        <taxon>Acanthomorphata</taxon>
        <taxon>Ovalentaria</taxon>
        <taxon>Blenniimorphae</taxon>
        <taxon>Blenniiformes</taxon>
        <taxon>Gobiesocoidei</taxon>
        <taxon>Gobiesocidae</taxon>
        <taxon>Gobiesocinae</taxon>
        <taxon>Gouania</taxon>
    </lineage>
</organism>
<accession>A0A8C5H7A2</accession>
<evidence type="ECO:0000313" key="4">
    <source>
        <dbReference type="Ensembl" id="ENSGWIP00000041187.1"/>
    </source>
</evidence>
<dbReference type="SUPFAM" id="SSF57756">
    <property type="entry name" value="Retrovirus zinc finger-like domains"/>
    <property type="match status" value="1"/>
</dbReference>
<reference evidence="4" key="2">
    <citation type="submission" date="2025-09" db="UniProtKB">
        <authorList>
            <consortium name="Ensembl"/>
        </authorList>
    </citation>
    <scope>IDENTIFICATION</scope>
</reference>
<dbReference type="InterPro" id="IPR001878">
    <property type="entry name" value="Znf_CCHC"/>
</dbReference>
<dbReference type="Proteomes" id="UP000694680">
    <property type="component" value="Unassembled WGS sequence"/>
</dbReference>
<dbReference type="AlphaFoldDB" id="A0A8C5H7A2"/>
<feature type="region of interest" description="Disordered" evidence="2">
    <location>
        <begin position="1"/>
        <end position="25"/>
    </location>
</feature>
<sequence>VSLSRLVRPTRQSGVQVGRTPQVEDRPVPHVSRCYIPTMMDPADSDQLRGAIRKQGSRLTQHDEQLAGLTAGLQDLSRRHVSMETQLTQLTEQVQMLITRFSAPEAPILPSVSPAAAAAAIPSSQLSNPARFSGDSGDLRPFLVQCGLHFEMQPGAFPTERSKVAYMISHLSGRAEAWATAEWNSRSRLCESVDVFADALSKIFDRRPGGQEAARALAALRQGRRSVIDYAIEFRTLSADCTWNEASLRDTFLYGLTGPVRDQLFPMDLPEDLDSLIALAVKMDNRLAVRATNAREDHAPLRPAPQQERSLTAAQHPDEPMQLGRTGISTQERHRRLTSGLCLYCGQQGHRAAVCPLKDQSHLG</sequence>
<feature type="domain" description="CCHC-type" evidence="3">
    <location>
        <begin position="342"/>
        <end position="356"/>
    </location>
</feature>
<dbReference type="Ensembl" id="ENSGWIT00000044730.1">
    <property type="protein sequence ID" value="ENSGWIP00000041187.1"/>
    <property type="gene ID" value="ENSGWIG00000020756.1"/>
</dbReference>
<dbReference type="PANTHER" id="PTHR15503">
    <property type="entry name" value="LDOC1 RELATED"/>
    <property type="match status" value="1"/>
</dbReference>
<reference evidence="4" key="1">
    <citation type="submission" date="2025-08" db="UniProtKB">
        <authorList>
            <consortium name="Ensembl"/>
        </authorList>
    </citation>
    <scope>IDENTIFICATION</scope>
</reference>
<evidence type="ECO:0000259" key="3">
    <source>
        <dbReference type="PROSITE" id="PS50158"/>
    </source>
</evidence>
<keyword evidence="1" id="KW-0479">Metal-binding</keyword>